<sequence>MVRESEHLCPLCGGELKYLGHVRRIMKTGSGHSKWIEVRRLRCTECGTIHRELPNSLLPYKHYSSDIINRVVSGEITPDILEYEDYPCELTMKHWTEEFTKDN</sequence>
<dbReference type="EMBL" id="FP929061">
    <property type="protein sequence ID" value="CBL38400.1"/>
    <property type="molecule type" value="Genomic_DNA"/>
</dbReference>
<gene>
    <name evidence="2" type="ORF">CL2_14540</name>
</gene>
<proteinExistence type="predicted"/>
<protein>
    <recommendedName>
        <fullName evidence="1">DUF6431 domain-containing protein</fullName>
    </recommendedName>
</protein>
<dbReference type="InterPro" id="IPR045536">
    <property type="entry name" value="DUF6431"/>
</dbReference>
<dbReference type="KEGG" id="bprl:CL2_14540"/>
<reference evidence="2 3" key="1">
    <citation type="submission" date="2010-03" db="EMBL/GenBank/DDBJ databases">
        <title>The genome sequence of Clostridiales sp. SSC/2.</title>
        <authorList>
            <consortium name="metaHIT consortium -- http://www.metahit.eu/"/>
            <person name="Pajon A."/>
            <person name="Turner K."/>
            <person name="Parkhill J."/>
            <person name="Duncan S."/>
            <person name="Flint H."/>
        </authorList>
    </citation>
    <scope>NUCLEOTIDE SEQUENCE [LARGE SCALE GENOMIC DNA]</scope>
    <source>
        <strain evidence="2 3">SSC/2</strain>
    </source>
</reference>
<name>D4N0K5_ANAHA</name>
<evidence type="ECO:0000259" key="1">
    <source>
        <dbReference type="Pfam" id="PF20020"/>
    </source>
</evidence>
<dbReference type="Pfam" id="PF20020">
    <property type="entry name" value="DUF6431"/>
    <property type="match status" value="1"/>
</dbReference>
<dbReference type="AlphaFoldDB" id="D4N0K5"/>
<dbReference type="RefSeq" id="WP_015530474.1">
    <property type="nucleotide sequence ID" value="NC_021016.1"/>
</dbReference>
<evidence type="ECO:0000313" key="2">
    <source>
        <dbReference type="EMBL" id="CBL38400.1"/>
    </source>
</evidence>
<reference evidence="2 3" key="2">
    <citation type="submission" date="2010-03" db="EMBL/GenBank/DDBJ databases">
        <authorList>
            <person name="Pajon A."/>
        </authorList>
    </citation>
    <scope>NUCLEOTIDE SEQUENCE [LARGE SCALE GENOMIC DNA]</scope>
    <source>
        <strain evidence="2 3">SSC/2</strain>
    </source>
</reference>
<evidence type="ECO:0000313" key="3">
    <source>
        <dbReference type="Proteomes" id="UP000008960"/>
    </source>
</evidence>
<dbReference type="Proteomes" id="UP000008960">
    <property type="component" value="Chromosome"/>
</dbReference>
<accession>D4N0K5</accession>
<feature type="domain" description="DUF6431" evidence="1">
    <location>
        <begin position="9"/>
        <end position="95"/>
    </location>
</feature>
<organism evidence="2 3">
    <name type="scientific">Anaerostipes hadrus</name>
    <dbReference type="NCBI Taxonomy" id="649756"/>
    <lineage>
        <taxon>Bacteria</taxon>
        <taxon>Bacillati</taxon>
        <taxon>Bacillota</taxon>
        <taxon>Clostridia</taxon>
        <taxon>Lachnospirales</taxon>
        <taxon>Lachnospiraceae</taxon>
        <taxon>Anaerostipes</taxon>
    </lineage>
</organism>